<comment type="caution">
    <text evidence="2">The sequence shown here is derived from an EMBL/GenBank/DDBJ whole genome shotgun (WGS) entry which is preliminary data.</text>
</comment>
<reference evidence="2 3" key="1">
    <citation type="journal article" date="2020" name="Biotechnol. Biofuels">
        <title>New insights from the biogas microbiome by comprehensive genome-resolved metagenomics of nearly 1600 species originating from multiple anaerobic digesters.</title>
        <authorList>
            <person name="Campanaro S."/>
            <person name="Treu L."/>
            <person name="Rodriguez-R L.M."/>
            <person name="Kovalovszki A."/>
            <person name="Ziels R.M."/>
            <person name="Maus I."/>
            <person name="Zhu X."/>
            <person name="Kougias P.G."/>
            <person name="Basile A."/>
            <person name="Luo G."/>
            <person name="Schluter A."/>
            <person name="Konstantinidis K.T."/>
            <person name="Angelidaki I."/>
        </authorList>
    </citation>
    <scope>NUCLEOTIDE SEQUENCE [LARGE SCALE GENOMIC DNA]</scope>
    <source>
        <strain evidence="2">AS27yjCOA_65</strain>
    </source>
</reference>
<dbReference type="EMBL" id="JAAZON010000022">
    <property type="protein sequence ID" value="NMC61641.1"/>
    <property type="molecule type" value="Genomic_DNA"/>
</dbReference>
<evidence type="ECO:0000313" key="2">
    <source>
        <dbReference type="EMBL" id="NMC61641.1"/>
    </source>
</evidence>
<dbReference type="Proteomes" id="UP000524246">
    <property type="component" value="Unassembled WGS sequence"/>
</dbReference>
<name>A0A7X9FP09_9DELT</name>
<accession>A0A7X9FP09</accession>
<sequence length="77" mass="8664">MRFKGDVSFGADSGNGTESGFVMINDDDEIPKPRQRKTTHRVFKIFRADTSRYLDAEDDEDVGCAIEASLRSKGYQN</sequence>
<dbReference type="AlphaFoldDB" id="A0A7X9FP09"/>
<evidence type="ECO:0000313" key="3">
    <source>
        <dbReference type="Proteomes" id="UP000524246"/>
    </source>
</evidence>
<evidence type="ECO:0000256" key="1">
    <source>
        <dbReference type="SAM" id="MobiDB-lite"/>
    </source>
</evidence>
<protein>
    <submittedName>
        <fullName evidence="2">Uncharacterized protein</fullName>
    </submittedName>
</protein>
<organism evidence="2 3">
    <name type="scientific">SAR324 cluster bacterium</name>
    <dbReference type="NCBI Taxonomy" id="2024889"/>
    <lineage>
        <taxon>Bacteria</taxon>
        <taxon>Deltaproteobacteria</taxon>
        <taxon>SAR324 cluster</taxon>
    </lineage>
</organism>
<gene>
    <name evidence="2" type="ORF">GYA55_00585</name>
</gene>
<proteinExistence type="predicted"/>
<feature type="region of interest" description="Disordered" evidence="1">
    <location>
        <begin position="1"/>
        <end position="36"/>
    </location>
</feature>